<evidence type="ECO:0000256" key="2">
    <source>
        <dbReference type="ARBA" id="ARBA00022448"/>
    </source>
</evidence>
<dbReference type="InterPro" id="IPR000709">
    <property type="entry name" value="Leu_Ile_Val-bd"/>
</dbReference>
<dbReference type="AlphaFoldDB" id="A0A8J3E639"/>
<dbReference type="Pfam" id="PF13458">
    <property type="entry name" value="Peripla_BP_6"/>
    <property type="match status" value="1"/>
</dbReference>
<keyword evidence="3" id="KW-0732">Signal</keyword>
<dbReference type="PANTHER" id="PTHR47151">
    <property type="entry name" value="LEU/ILE/VAL-BINDING ABC TRANSPORTER SUBUNIT"/>
    <property type="match status" value="1"/>
</dbReference>
<protein>
    <submittedName>
        <fullName evidence="6">Branched chain amino acid ABC transporter substrate-binding protein</fullName>
    </submittedName>
</protein>
<feature type="domain" description="Leucine-binding protein" evidence="5">
    <location>
        <begin position="17"/>
        <end position="350"/>
    </location>
</feature>
<dbReference type="PANTHER" id="PTHR47151:SF2">
    <property type="entry name" value="AMINO ACID BINDING PROTEIN"/>
    <property type="match status" value="1"/>
</dbReference>
<dbReference type="SUPFAM" id="SSF53822">
    <property type="entry name" value="Periplasmic binding protein-like I"/>
    <property type="match status" value="1"/>
</dbReference>
<evidence type="ECO:0000256" key="1">
    <source>
        <dbReference type="ARBA" id="ARBA00010062"/>
    </source>
</evidence>
<reference evidence="6" key="2">
    <citation type="submission" date="2020-09" db="EMBL/GenBank/DDBJ databases">
        <authorList>
            <person name="Sun Q."/>
            <person name="Zhou Y."/>
        </authorList>
    </citation>
    <scope>NUCLEOTIDE SEQUENCE</scope>
    <source>
        <strain evidence="6">CGMCC 1.15725</strain>
    </source>
</reference>
<keyword evidence="2" id="KW-0813">Transport</keyword>
<dbReference type="InterPro" id="IPR028081">
    <property type="entry name" value="Leu-bd"/>
</dbReference>
<dbReference type="CDD" id="cd06342">
    <property type="entry name" value="PBP1_ABC_LIVBP-like"/>
    <property type="match status" value="1"/>
</dbReference>
<dbReference type="EMBL" id="BMJQ01000017">
    <property type="protein sequence ID" value="GGF40967.1"/>
    <property type="molecule type" value="Genomic_DNA"/>
</dbReference>
<dbReference type="InterPro" id="IPR028082">
    <property type="entry name" value="Peripla_BP_I"/>
</dbReference>
<evidence type="ECO:0000256" key="3">
    <source>
        <dbReference type="ARBA" id="ARBA00022729"/>
    </source>
</evidence>
<comment type="caution">
    <text evidence="6">The sequence shown here is derived from an EMBL/GenBank/DDBJ whole genome shotgun (WGS) entry which is preliminary data.</text>
</comment>
<evidence type="ECO:0000313" key="7">
    <source>
        <dbReference type="Proteomes" id="UP000646365"/>
    </source>
</evidence>
<gene>
    <name evidence="6" type="ORF">GCM10011611_54260</name>
</gene>
<keyword evidence="7" id="KW-1185">Reference proteome</keyword>
<organism evidence="6 7">
    <name type="scientific">Aliidongia dinghuensis</name>
    <dbReference type="NCBI Taxonomy" id="1867774"/>
    <lineage>
        <taxon>Bacteria</taxon>
        <taxon>Pseudomonadati</taxon>
        <taxon>Pseudomonadota</taxon>
        <taxon>Alphaproteobacteria</taxon>
        <taxon>Rhodospirillales</taxon>
        <taxon>Dongiaceae</taxon>
        <taxon>Aliidongia</taxon>
    </lineage>
</organism>
<reference evidence="6" key="1">
    <citation type="journal article" date="2014" name="Int. J. Syst. Evol. Microbiol.">
        <title>Complete genome sequence of Corynebacterium casei LMG S-19264T (=DSM 44701T), isolated from a smear-ripened cheese.</title>
        <authorList>
            <consortium name="US DOE Joint Genome Institute (JGI-PGF)"/>
            <person name="Walter F."/>
            <person name="Albersmeier A."/>
            <person name="Kalinowski J."/>
            <person name="Ruckert C."/>
        </authorList>
    </citation>
    <scope>NUCLEOTIDE SEQUENCE</scope>
    <source>
        <strain evidence="6">CGMCC 1.15725</strain>
    </source>
</reference>
<keyword evidence="4" id="KW-0029">Amino-acid transport</keyword>
<dbReference type="GO" id="GO:0006865">
    <property type="term" value="P:amino acid transport"/>
    <property type="evidence" value="ECO:0007669"/>
    <property type="project" value="UniProtKB-KW"/>
</dbReference>
<dbReference type="Proteomes" id="UP000646365">
    <property type="component" value="Unassembled WGS sequence"/>
</dbReference>
<dbReference type="Gene3D" id="3.40.50.2300">
    <property type="match status" value="2"/>
</dbReference>
<evidence type="ECO:0000313" key="6">
    <source>
        <dbReference type="EMBL" id="GGF40967.1"/>
    </source>
</evidence>
<evidence type="ECO:0000259" key="5">
    <source>
        <dbReference type="Pfam" id="PF13458"/>
    </source>
</evidence>
<accession>A0A8J3E639</accession>
<name>A0A8J3E639_9PROT</name>
<sequence length="359" mass="37595">MAAAVAALAAGPARADIKIAVAGPLTGQYAAFGDQMKTGALAAVDALNKAGGVLGQKLVLAQGDDACDPKQAVAVANQLVSQGVVAVFGHYCSGSSIPASAVYEEAGVVEISPASTNPKYTDDGKFNTFRTCGRDDQQGIVAGDYIAAHFKGKHIAILNDKSSYGLGLAQETQKRLKALGIEPAMVESYTAGDRDYTALVTKMKQAGIDLIYLGGYHTEAGLILRQAREQGLQAKMMSGDAMVTQEFWSIAGPAGEGMMMTFSPDPRKSPAAAKVVAEFKAKNIDPEGYVLYIYGAMQAWAQAVTKAGSTDGKKVAAALRSNKADTVLGQIGFDAKGDVTAPGYVVYRWHEGTYDYAVD</sequence>
<proteinExistence type="inferred from homology"/>
<evidence type="ECO:0000256" key="4">
    <source>
        <dbReference type="ARBA" id="ARBA00022970"/>
    </source>
</evidence>
<dbReference type="PRINTS" id="PR00337">
    <property type="entry name" value="LEUILEVALBP"/>
</dbReference>
<comment type="similarity">
    <text evidence="1">Belongs to the leucine-binding protein family.</text>
</comment>